<accession>A0A8X8B2A9</accession>
<evidence type="ECO:0000313" key="2">
    <source>
        <dbReference type="EMBL" id="KAG2321204.1"/>
    </source>
</evidence>
<comment type="caution">
    <text evidence="2">The sequence shown here is derived from an EMBL/GenBank/DDBJ whole genome shotgun (WGS) entry which is preliminary data.</text>
</comment>
<feature type="region of interest" description="Disordered" evidence="1">
    <location>
        <begin position="34"/>
        <end position="78"/>
    </location>
</feature>
<sequence length="193" mass="21914">MRLEYEDSESCYTAEKLYFTGLFFEPSNSGSVRFDEKPLSKRNSSVAASKRIKVKKREKKVYDDLPGQKRDQPDERDPLRIFYETLHKQLPTSEMAKIWLMESGLLPAAEAKKVLEKKLQKTGKLSSPTKPAASTPRTSSKSLTEKKEVRKPSSEAVSGKNKRSDAKLTTKKRKKDSDDDDSGNRVPKKTRAK</sequence>
<feature type="region of interest" description="Disordered" evidence="1">
    <location>
        <begin position="119"/>
        <end position="193"/>
    </location>
</feature>
<keyword evidence="3" id="KW-1185">Reference proteome</keyword>
<dbReference type="Proteomes" id="UP000886595">
    <property type="component" value="Unassembled WGS sequence"/>
</dbReference>
<feature type="compositionally biased region" description="Basic residues" evidence="1">
    <location>
        <begin position="50"/>
        <end position="59"/>
    </location>
</feature>
<evidence type="ECO:0000313" key="3">
    <source>
        <dbReference type="Proteomes" id="UP000886595"/>
    </source>
</evidence>
<dbReference type="AlphaFoldDB" id="A0A8X8B2A9"/>
<dbReference type="EMBL" id="JAAMPC010000003">
    <property type="protein sequence ID" value="KAG2321204.1"/>
    <property type="molecule type" value="Genomic_DNA"/>
</dbReference>
<gene>
    <name evidence="2" type="ORF">Bca52824_014417</name>
</gene>
<dbReference type="PANTHER" id="PTHR33828:SF2">
    <property type="entry name" value="NUCLEOLIN"/>
    <property type="match status" value="1"/>
</dbReference>
<proteinExistence type="predicted"/>
<name>A0A8X8B2A9_BRACI</name>
<dbReference type="OrthoDB" id="361835at2759"/>
<protein>
    <submittedName>
        <fullName evidence="2">Uncharacterized protein</fullName>
    </submittedName>
</protein>
<evidence type="ECO:0000256" key="1">
    <source>
        <dbReference type="SAM" id="MobiDB-lite"/>
    </source>
</evidence>
<reference evidence="2 3" key="1">
    <citation type="submission" date="2020-02" db="EMBL/GenBank/DDBJ databases">
        <authorList>
            <person name="Ma Q."/>
            <person name="Huang Y."/>
            <person name="Song X."/>
            <person name="Pei D."/>
        </authorList>
    </citation>
    <scope>NUCLEOTIDE SEQUENCE [LARGE SCALE GENOMIC DNA]</scope>
    <source>
        <strain evidence="2">Sxm20200214</strain>
        <tissue evidence="2">Leaf</tissue>
    </source>
</reference>
<feature type="compositionally biased region" description="Basic and acidic residues" evidence="1">
    <location>
        <begin position="143"/>
        <end position="153"/>
    </location>
</feature>
<organism evidence="2 3">
    <name type="scientific">Brassica carinata</name>
    <name type="common">Ethiopian mustard</name>
    <name type="synonym">Abyssinian cabbage</name>
    <dbReference type="NCBI Taxonomy" id="52824"/>
    <lineage>
        <taxon>Eukaryota</taxon>
        <taxon>Viridiplantae</taxon>
        <taxon>Streptophyta</taxon>
        <taxon>Embryophyta</taxon>
        <taxon>Tracheophyta</taxon>
        <taxon>Spermatophyta</taxon>
        <taxon>Magnoliopsida</taxon>
        <taxon>eudicotyledons</taxon>
        <taxon>Gunneridae</taxon>
        <taxon>Pentapetalae</taxon>
        <taxon>rosids</taxon>
        <taxon>malvids</taxon>
        <taxon>Brassicales</taxon>
        <taxon>Brassicaceae</taxon>
        <taxon>Brassiceae</taxon>
        <taxon>Brassica</taxon>
    </lineage>
</organism>
<feature type="compositionally biased region" description="Basic and acidic residues" evidence="1">
    <location>
        <begin position="60"/>
        <end position="78"/>
    </location>
</feature>
<dbReference type="PANTHER" id="PTHR33828">
    <property type="entry name" value="OS05G0596200 PROTEIN"/>
    <property type="match status" value="1"/>
</dbReference>